<comment type="caution">
    <text evidence="1">The sequence shown here is derived from an EMBL/GenBank/DDBJ whole genome shotgun (WGS) entry which is preliminary data.</text>
</comment>
<dbReference type="Proteomes" id="UP001152561">
    <property type="component" value="Unassembled WGS sequence"/>
</dbReference>
<protein>
    <submittedName>
        <fullName evidence="1">Uncharacterized protein</fullName>
    </submittedName>
</protein>
<keyword evidence="2" id="KW-1185">Reference proteome</keyword>
<name>A0A9Q1RMJ3_9SOLA</name>
<organism evidence="1 2">
    <name type="scientific">Anisodus acutangulus</name>
    <dbReference type="NCBI Taxonomy" id="402998"/>
    <lineage>
        <taxon>Eukaryota</taxon>
        <taxon>Viridiplantae</taxon>
        <taxon>Streptophyta</taxon>
        <taxon>Embryophyta</taxon>
        <taxon>Tracheophyta</taxon>
        <taxon>Spermatophyta</taxon>
        <taxon>Magnoliopsida</taxon>
        <taxon>eudicotyledons</taxon>
        <taxon>Gunneridae</taxon>
        <taxon>Pentapetalae</taxon>
        <taxon>asterids</taxon>
        <taxon>lamiids</taxon>
        <taxon>Solanales</taxon>
        <taxon>Solanaceae</taxon>
        <taxon>Solanoideae</taxon>
        <taxon>Hyoscyameae</taxon>
        <taxon>Anisodus</taxon>
    </lineage>
</organism>
<dbReference type="AlphaFoldDB" id="A0A9Q1RMJ3"/>
<reference evidence="2" key="1">
    <citation type="journal article" date="2023" name="Proc. Natl. Acad. Sci. U.S.A.">
        <title>Genomic and structural basis for evolution of tropane alkaloid biosynthesis.</title>
        <authorList>
            <person name="Wanga Y.-J."/>
            <person name="Taina T."/>
            <person name="Yua J.-Y."/>
            <person name="Lia J."/>
            <person name="Xua B."/>
            <person name="Chenc J."/>
            <person name="D'Auriad J.C."/>
            <person name="Huanga J.-P."/>
            <person name="Huanga S.-X."/>
        </authorList>
    </citation>
    <scope>NUCLEOTIDE SEQUENCE [LARGE SCALE GENOMIC DNA]</scope>
    <source>
        <strain evidence="2">cv. KIB-2019</strain>
    </source>
</reference>
<accession>A0A9Q1RMJ3</accession>
<dbReference type="EMBL" id="JAJAGQ010000005">
    <property type="protein sequence ID" value="KAJ8563419.1"/>
    <property type="molecule type" value="Genomic_DNA"/>
</dbReference>
<evidence type="ECO:0000313" key="2">
    <source>
        <dbReference type="Proteomes" id="UP001152561"/>
    </source>
</evidence>
<proteinExistence type="predicted"/>
<gene>
    <name evidence="1" type="ORF">K7X08_031871</name>
</gene>
<evidence type="ECO:0000313" key="1">
    <source>
        <dbReference type="EMBL" id="KAJ8563419.1"/>
    </source>
</evidence>
<sequence length="78" mass="9046">MAKTLKDFHMQRMMIFNCSSPEKPKVEDEIALDFKICRVLYNSKPTEGCNLLSFGRLDLKENDHRPDMQWLLLDKGGG</sequence>